<dbReference type="PROSITE" id="PS51257">
    <property type="entry name" value="PROKAR_LIPOPROTEIN"/>
    <property type="match status" value="1"/>
</dbReference>
<evidence type="ECO:0000313" key="3">
    <source>
        <dbReference type="EMBL" id="TCS85324.1"/>
    </source>
</evidence>
<dbReference type="Gene3D" id="2.60.40.10">
    <property type="entry name" value="Immunoglobulins"/>
    <property type="match status" value="1"/>
</dbReference>
<accession>A0A4R3KMI2</accession>
<name>A0A4R3KMI2_9SPHI</name>
<dbReference type="Proteomes" id="UP000295807">
    <property type="component" value="Unassembled WGS sequence"/>
</dbReference>
<comment type="caution">
    <text evidence="3">The sequence shown here is derived from an EMBL/GenBank/DDBJ whole genome shotgun (WGS) entry which is preliminary data.</text>
</comment>
<keyword evidence="4" id="KW-1185">Reference proteome</keyword>
<dbReference type="InterPro" id="IPR014756">
    <property type="entry name" value="Ig_E-set"/>
</dbReference>
<dbReference type="InterPro" id="IPR013783">
    <property type="entry name" value="Ig-like_fold"/>
</dbReference>
<evidence type="ECO:0000313" key="4">
    <source>
        <dbReference type="Proteomes" id="UP000295807"/>
    </source>
</evidence>
<dbReference type="Pfam" id="PF16400">
    <property type="entry name" value="DUF5008"/>
    <property type="match status" value="1"/>
</dbReference>
<dbReference type="Pfam" id="PF17164">
    <property type="entry name" value="DUF5122"/>
    <property type="match status" value="2"/>
</dbReference>
<keyword evidence="1" id="KW-0732">Signal</keyword>
<dbReference type="SUPFAM" id="SSF81296">
    <property type="entry name" value="E set domains"/>
    <property type="match status" value="1"/>
</dbReference>
<feature type="signal peptide" evidence="1">
    <location>
        <begin position="1"/>
        <end position="19"/>
    </location>
</feature>
<dbReference type="Gene3D" id="2.80.10.50">
    <property type="match status" value="2"/>
</dbReference>
<feature type="chain" id="PRO_5020809979" evidence="1">
    <location>
        <begin position="20"/>
        <end position="527"/>
    </location>
</feature>
<dbReference type="AlphaFoldDB" id="A0A4R3KMI2"/>
<dbReference type="OrthoDB" id="9805017at2"/>
<protein>
    <submittedName>
        <fullName evidence="3">Beta-propeller uncharacterized protein DUF5122</fullName>
    </submittedName>
</protein>
<gene>
    <name evidence="3" type="ORF">EDD80_11361</name>
</gene>
<dbReference type="InterPro" id="IPR013431">
    <property type="entry name" value="Delta_60_rpt"/>
</dbReference>
<evidence type="ECO:0000256" key="1">
    <source>
        <dbReference type="SAM" id="SignalP"/>
    </source>
</evidence>
<reference evidence="3 4" key="1">
    <citation type="submission" date="2019-03" db="EMBL/GenBank/DDBJ databases">
        <title>Genomic Encyclopedia of Type Strains, Phase IV (KMG-IV): sequencing the most valuable type-strain genomes for metagenomic binning, comparative biology and taxonomic classification.</title>
        <authorList>
            <person name="Goeker M."/>
        </authorList>
    </citation>
    <scope>NUCLEOTIDE SEQUENCE [LARGE SCALE GENOMIC DNA]</scope>
    <source>
        <strain evidence="3 4">DSM 21100</strain>
    </source>
</reference>
<evidence type="ECO:0000259" key="2">
    <source>
        <dbReference type="Pfam" id="PF16400"/>
    </source>
</evidence>
<proteinExistence type="predicted"/>
<sequence length="527" mass="57227">MMKKTYLFLLAAMTLFAGCQEKDEIFEDPYAGGKEALGIKMDPNVPASPVGGLPGTEVTIRAAGLVPYKDQLEFAFNGTPAEVLEVSETQIKVKVPSFASTGVVSVSIGNQVFFGPKFTVRGKINIDPSFRAVAGTDGGINQVLPLVDGRYLILGNFTNYDNKGVVKKLNRIVMTTKDGDLDRSPRFGEAANGQLTSAVQASNKFVIAGGFSGFDEQTGKISNITRLNNNGTIDTMSVTTYTDSLIWVPVFNGGTDQGINELFLQGDKIIGVGNFRYHVSRIYDQPTYDLEADSIILDSVEMRQVVRFNMDGSLDKTYHFDDSKEMGFRAANGPVRDSYMDEEGRLILVGNFTTFDGEPAGSIVRLTADGKLDESFQAGSGTSEAISSITYNEQTEKYLITGNFRSYNGTAVSGMALLNKDGSLDASFQPGEIGGGYVYYAKQLSDGMIIASGGFQEYNKVRRNGFMILDKTGKLMEGYNSTGPLNGSLTGVLETEAGSGERALLLTGYFYYFDDRQVNNIIRVTLD</sequence>
<dbReference type="RefSeq" id="WP_132130316.1">
    <property type="nucleotide sequence ID" value="NZ_CP042432.1"/>
</dbReference>
<feature type="domain" description="DUF5008" evidence="2">
    <location>
        <begin position="23"/>
        <end position="116"/>
    </location>
</feature>
<dbReference type="EMBL" id="SMAD01000013">
    <property type="protein sequence ID" value="TCS85324.1"/>
    <property type="molecule type" value="Genomic_DNA"/>
</dbReference>
<organism evidence="3 4">
    <name type="scientific">Anseongella ginsenosidimutans</name>
    <dbReference type="NCBI Taxonomy" id="496056"/>
    <lineage>
        <taxon>Bacteria</taxon>
        <taxon>Pseudomonadati</taxon>
        <taxon>Bacteroidota</taxon>
        <taxon>Sphingobacteriia</taxon>
        <taxon>Sphingobacteriales</taxon>
        <taxon>Sphingobacteriaceae</taxon>
        <taxon>Anseongella</taxon>
    </lineage>
</organism>
<dbReference type="InterPro" id="IPR032175">
    <property type="entry name" value="DUF5008"/>
</dbReference>